<evidence type="ECO:0000313" key="9">
    <source>
        <dbReference type="Proteomes" id="UP000256899"/>
    </source>
</evidence>
<dbReference type="PANTHER" id="PTHR19277">
    <property type="entry name" value="PENTRAXIN"/>
    <property type="match status" value="1"/>
</dbReference>
<dbReference type="InterPro" id="IPR013320">
    <property type="entry name" value="ConA-like_dom_sf"/>
</dbReference>
<gene>
    <name evidence="8" type="ORF">DXX94_14495</name>
</gene>
<evidence type="ECO:0000256" key="2">
    <source>
        <dbReference type="ARBA" id="ARBA00022723"/>
    </source>
</evidence>
<dbReference type="InterPro" id="IPR006558">
    <property type="entry name" value="LamG-like"/>
</dbReference>
<feature type="domain" description="LamG-like jellyroll fold" evidence="7">
    <location>
        <begin position="327"/>
        <end position="470"/>
    </location>
</feature>
<evidence type="ECO:0000313" key="8">
    <source>
        <dbReference type="EMBL" id="REL31829.1"/>
    </source>
</evidence>
<evidence type="ECO:0000256" key="3">
    <source>
        <dbReference type="ARBA" id="ARBA00022729"/>
    </source>
</evidence>
<keyword evidence="5" id="KW-1015">Disulfide bond</keyword>
<dbReference type="Gene3D" id="2.60.120.200">
    <property type="match status" value="3"/>
</dbReference>
<evidence type="ECO:0000256" key="4">
    <source>
        <dbReference type="ARBA" id="ARBA00022837"/>
    </source>
</evidence>
<comment type="cofactor">
    <cofactor evidence="1">
        <name>Ca(2+)</name>
        <dbReference type="ChEBI" id="CHEBI:29108"/>
    </cofactor>
</comment>
<keyword evidence="9" id="KW-1185">Reference proteome</keyword>
<evidence type="ECO:0000259" key="7">
    <source>
        <dbReference type="SMART" id="SM00560"/>
    </source>
</evidence>
<dbReference type="PANTHER" id="PTHR19277:SF125">
    <property type="entry name" value="B6"/>
    <property type="match status" value="1"/>
</dbReference>
<dbReference type="InterPro" id="IPR046524">
    <property type="entry name" value="DUF6701"/>
</dbReference>
<name>A0A3E0U4V9_9GAMM</name>
<accession>A0A3E0U4V9</accession>
<comment type="caution">
    <text evidence="8">The sequence shown here is derived from an EMBL/GenBank/DDBJ whole genome shotgun (WGS) entry which is preliminary data.</text>
</comment>
<protein>
    <submittedName>
        <fullName evidence="8">LamG domain-containing protein</fullName>
    </submittedName>
</protein>
<dbReference type="RefSeq" id="WP_116016968.1">
    <property type="nucleotide sequence ID" value="NZ_QUOT01000001.1"/>
</dbReference>
<dbReference type="EMBL" id="QUOT01000001">
    <property type="protein sequence ID" value="REL31829.1"/>
    <property type="molecule type" value="Genomic_DNA"/>
</dbReference>
<keyword evidence="2" id="KW-0479">Metal-binding</keyword>
<evidence type="ECO:0000256" key="1">
    <source>
        <dbReference type="ARBA" id="ARBA00001913"/>
    </source>
</evidence>
<dbReference type="SUPFAM" id="SSF49899">
    <property type="entry name" value="Concanavalin A-like lectins/glucanases"/>
    <property type="match status" value="2"/>
</dbReference>
<keyword evidence="4" id="KW-0106">Calcium</keyword>
<dbReference type="GO" id="GO:0046872">
    <property type="term" value="F:metal ion binding"/>
    <property type="evidence" value="ECO:0007669"/>
    <property type="project" value="UniProtKB-KW"/>
</dbReference>
<dbReference type="Pfam" id="PF20419">
    <property type="entry name" value="DUF6701"/>
    <property type="match status" value="1"/>
</dbReference>
<keyword evidence="3 6" id="KW-0732">Signal</keyword>
<sequence length="1453" mass="157718">MRYCFWLFTLLLSLVSISAKAAITCDAADSFEQVTFDNFSSDQGLWSRVDFNRTVSNWPNDSILNTGNGRESLTFNIRSNRLNIQGNDNEFGMVAYDFGSLGTDFARQFSITTNITSNASRPTNNDLGIVFGYQDERNYYLARWTKIGTSYRNNTSFPGTYRQLDLVKVAGGVPILLDSAPSTGTSAGNNFTMKVVVTSDGTGVCLGNAGGNNMSLVLSSNEIPSLQTTGLYSYDNDNDVRYDNFEVRCDDCVRLLANYRMDEQSWNGISGEVADQTGNFSATAINGAVTSELLPALAGDPGTCRYGSFDGVNDYLELPSNFDNLQGSFTITAWINPSNLDRGSRIFIDDENNSDRGYGFSLGDPGNGRLRFYSRGVNPISVDTASSIPANTWTFVAAVHDSANKTRQIYVNGVAQQITGGSTINTYTGNWGTASGPASIGGETDSGETANRFTGDMDEVRVYRGALSGAQINNIFQERHPCPTSSLLAHYTFEQSDISGQIDDMSGGNNHATNIGGLLDTDSKFCRGFDSAGENASTAISNAFRSSLDIDEDVGARGTISFWFNSDINWNAGRERVLFDASCNGNPNCGSARDKYFVLEIAANGRLKFSFEDSRDRDFSFQESSSSSRTADTWYYVTATWNYPDDRFELYVDGNLRAGLNFNTNGQMSDLNQIVFGDNASNYARGDASNFPSTRSSQGRFDEVKIYNKVLTQAEIQADMLVGTDCVDDKRVFQIRHDGLGLTCEPEAIQIVACTNGDCTNIDSAITTDVTLAINGGLTRTISLTNGQSPALNNANRAEINYNQAGNATLSLNLGADNTFECGDLGGNTQSCDIAFATAGFVFDGVKNGTAGLPIQNVTIEAKQDNGSGQCQTLFANQNRNVDLALRYLTSNNQGSNPYTIGGKVIPDISSGYEDVNLSFDANGKATLPSNIHNDAGQVQLAARYIQPANLPTQPGFTLLGNSGAFWVKPHYINILVEKNDGSALDGITADSLITHAASAPFNVTFEAVNYSGSTTINYQPSNLRINLQRTGPTDAAAIEGILNLPALADITSGTPANVTNPLAQPLFAAGKYETTGAKYSEVGLVTLDVSDTNFGDQTPALIVDGGLWNANSLSETTAIDIGRFIPAYFIQTVKVDANAMPAIDNHGTLTSVEPQVNWVYSGQEDTSGDGSIRYQQQPKITITAYNSDDEVTQNYIGDFMRLSQSKITIELPTEDSKNGKLSNTKLAISKAEIITNNQLFARIEKGEVDYELSTMDNFAYAHEENAEIPPFEPEFTMTVTRIEDDDGVTANSRQSITPKPFVNSSNETFNVRFGRLVIDNSFGPETSNLRQNIYVEFLNDSNVYQLNTDDSFTVLELTDLSLSNIDIPSLPSPATGVESLSTLTLSGGEFTDFSVLAPGVNNQGQTNVNYQSPTWLQFDWDGDGNHDDNASAIATFGRYRGNDRIIYWREVN</sequence>
<feature type="signal peptide" evidence="6">
    <location>
        <begin position="1"/>
        <end position="21"/>
    </location>
</feature>
<reference evidence="9" key="1">
    <citation type="submission" date="2018-08" db="EMBL/GenBank/DDBJ databases">
        <title>Thalassotalea euphylliae genome.</title>
        <authorList>
            <person name="Summers S."/>
            <person name="Rice S.A."/>
            <person name="Freckelton M.L."/>
            <person name="Nedved B.T."/>
            <person name="Hadfield M.G."/>
        </authorList>
    </citation>
    <scope>NUCLEOTIDE SEQUENCE [LARGE SCALE GENOMIC DNA]</scope>
    <source>
        <strain evidence="9">H3</strain>
    </source>
</reference>
<feature type="chain" id="PRO_5017698630" evidence="6">
    <location>
        <begin position="22"/>
        <end position="1453"/>
    </location>
</feature>
<dbReference type="InterPro" id="IPR051360">
    <property type="entry name" value="Neuronal_Pentraxin_Related"/>
</dbReference>
<organism evidence="8 9">
    <name type="scientific">Thalassotalea euphylliae</name>
    <dbReference type="NCBI Taxonomy" id="1655234"/>
    <lineage>
        <taxon>Bacteria</taxon>
        <taxon>Pseudomonadati</taxon>
        <taxon>Pseudomonadota</taxon>
        <taxon>Gammaproteobacteria</taxon>
        <taxon>Alteromonadales</taxon>
        <taxon>Colwelliaceae</taxon>
        <taxon>Thalassotalea</taxon>
    </lineage>
</organism>
<dbReference type="SMART" id="SM00560">
    <property type="entry name" value="LamGL"/>
    <property type="match status" value="1"/>
</dbReference>
<evidence type="ECO:0000256" key="5">
    <source>
        <dbReference type="ARBA" id="ARBA00023157"/>
    </source>
</evidence>
<dbReference type="Pfam" id="PF13385">
    <property type="entry name" value="Laminin_G_3"/>
    <property type="match status" value="2"/>
</dbReference>
<evidence type="ECO:0000256" key="6">
    <source>
        <dbReference type="SAM" id="SignalP"/>
    </source>
</evidence>
<proteinExistence type="predicted"/>
<dbReference type="Proteomes" id="UP000256899">
    <property type="component" value="Unassembled WGS sequence"/>
</dbReference>